<keyword evidence="3" id="KW-1185">Reference proteome</keyword>
<organism evidence="2 3">
    <name type="scientific">Desulfatibacillum alkenivorans DSM 16219</name>
    <dbReference type="NCBI Taxonomy" id="1121393"/>
    <lineage>
        <taxon>Bacteria</taxon>
        <taxon>Pseudomonadati</taxon>
        <taxon>Thermodesulfobacteriota</taxon>
        <taxon>Desulfobacteria</taxon>
        <taxon>Desulfobacterales</taxon>
        <taxon>Desulfatibacillaceae</taxon>
        <taxon>Desulfatibacillum</taxon>
    </lineage>
</organism>
<reference evidence="3" key="1">
    <citation type="submission" date="2016-11" db="EMBL/GenBank/DDBJ databases">
        <authorList>
            <person name="Varghese N."/>
            <person name="Submissions S."/>
        </authorList>
    </citation>
    <scope>NUCLEOTIDE SEQUENCE [LARGE SCALE GENOMIC DNA]</scope>
    <source>
        <strain evidence="3">DSM 16219</strain>
    </source>
</reference>
<name>A0A1M6Z3T0_9BACT</name>
<accession>A0A1M6Z3T0</accession>
<keyword evidence="1" id="KW-0472">Membrane</keyword>
<evidence type="ECO:0000313" key="2">
    <source>
        <dbReference type="EMBL" id="SHL25148.1"/>
    </source>
</evidence>
<sequence length="74" mass="8824">MNGFDMIDRDYWINKMSPEQRDWTIYEYLNAIHARLAALERRKWMHRTLSFAGGILGGAGVVVIYWQFFRDLVL</sequence>
<keyword evidence="1" id="KW-0812">Transmembrane</keyword>
<dbReference type="AlphaFoldDB" id="A0A1M6Z3T0"/>
<protein>
    <submittedName>
        <fullName evidence="2">Uncharacterized protein</fullName>
    </submittedName>
</protein>
<dbReference type="Proteomes" id="UP000183994">
    <property type="component" value="Unassembled WGS sequence"/>
</dbReference>
<dbReference type="EMBL" id="FQZU01000055">
    <property type="protein sequence ID" value="SHL25148.1"/>
    <property type="molecule type" value="Genomic_DNA"/>
</dbReference>
<proteinExistence type="predicted"/>
<dbReference type="OrthoDB" id="5533359at2"/>
<keyword evidence="1" id="KW-1133">Transmembrane helix</keyword>
<evidence type="ECO:0000256" key="1">
    <source>
        <dbReference type="SAM" id="Phobius"/>
    </source>
</evidence>
<dbReference type="RefSeq" id="WP_073478872.1">
    <property type="nucleotide sequence ID" value="NZ_FQZU01000055.1"/>
</dbReference>
<evidence type="ECO:0000313" key="3">
    <source>
        <dbReference type="Proteomes" id="UP000183994"/>
    </source>
</evidence>
<dbReference type="STRING" id="1121393.SAMN02745216_04892"/>
<feature type="transmembrane region" description="Helical" evidence="1">
    <location>
        <begin position="49"/>
        <end position="68"/>
    </location>
</feature>
<gene>
    <name evidence="2" type="ORF">SAMN02745216_04892</name>
</gene>